<dbReference type="AlphaFoldDB" id="A0A7S4TBG3"/>
<proteinExistence type="inferred from homology"/>
<evidence type="ECO:0000256" key="1">
    <source>
        <dbReference type="ARBA" id="ARBA00023604"/>
    </source>
</evidence>
<comment type="similarity">
    <text evidence="1">Belongs to the asaB hydroxylase/desaturase family.</text>
</comment>
<gene>
    <name evidence="2" type="ORF">AMON00008_LOCUS64284</name>
</gene>
<dbReference type="EMBL" id="HBNR01089602">
    <property type="protein sequence ID" value="CAE4668257.1"/>
    <property type="molecule type" value="Transcribed_RNA"/>
</dbReference>
<organism evidence="2">
    <name type="scientific">Alexandrium monilatum</name>
    <dbReference type="NCBI Taxonomy" id="311494"/>
    <lineage>
        <taxon>Eukaryota</taxon>
        <taxon>Sar</taxon>
        <taxon>Alveolata</taxon>
        <taxon>Dinophyceae</taxon>
        <taxon>Gonyaulacales</taxon>
        <taxon>Pyrocystaceae</taxon>
        <taxon>Alexandrium</taxon>
    </lineage>
</organism>
<name>A0A7S4TBG3_9DINO</name>
<evidence type="ECO:0000313" key="2">
    <source>
        <dbReference type="EMBL" id="CAE4668257.1"/>
    </source>
</evidence>
<dbReference type="PANTHER" id="PTHR34598">
    <property type="entry name" value="BLL6449 PROTEIN"/>
    <property type="match status" value="1"/>
</dbReference>
<protein>
    <submittedName>
        <fullName evidence="2">Uncharacterized protein</fullName>
    </submittedName>
</protein>
<dbReference type="GO" id="GO:0016491">
    <property type="term" value="F:oxidoreductase activity"/>
    <property type="evidence" value="ECO:0007669"/>
    <property type="project" value="InterPro"/>
</dbReference>
<dbReference type="PANTHER" id="PTHR34598:SF3">
    <property type="entry name" value="OXIDOREDUCTASE AN1597"/>
    <property type="match status" value="1"/>
</dbReference>
<reference evidence="2" key="1">
    <citation type="submission" date="2021-01" db="EMBL/GenBank/DDBJ databases">
        <authorList>
            <person name="Corre E."/>
            <person name="Pelletier E."/>
            <person name="Niang G."/>
            <person name="Scheremetjew M."/>
            <person name="Finn R."/>
            <person name="Kale V."/>
            <person name="Holt S."/>
            <person name="Cochrane G."/>
            <person name="Meng A."/>
            <person name="Brown T."/>
            <person name="Cohen L."/>
        </authorList>
    </citation>
    <scope>NUCLEOTIDE SEQUENCE</scope>
    <source>
        <strain evidence="2">CCMP3105</strain>
    </source>
</reference>
<dbReference type="InterPro" id="IPR044053">
    <property type="entry name" value="AsaB-like"/>
</dbReference>
<sequence>MATLRGLAKLGSQLAYRRGRPIAASSRAVSTESWRVKLNYQVPPPPGKRTGRYINQPDQGDTVDEHIPTETTMHNGRLLSPPATLETTGFSLKTWPTQCKDFSNDEEVAKMYYPEMRELVKAASGADRVFIFDHTVRNTDNTNLNAAAGGSAAPVPRVHCDYTATGAPRRLMQFANARVYSYLRKRVLTEEDFKELSAGRFAFINVWRNIVDTPVERSPLAVCDTRSVPESDHFLYELLFPDRTGENYSLRFSEAHKWYYYPRMVKDEALVFKVYDKQEDGPRFVFHTAFEDPLTKPSSPARQSIEVRAIAFFSGDSLEVRSKPCSLRLPEEGFLKE</sequence>
<dbReference type="NCBIfam" id="NF041278">
    <property type="entry name" value="CmcJ_NvfI_EfuI"/>
    <property type="match status" value="1"/>
</dbReference>
<accession>A0A7S4TBG3</accession>